<evidence type="ECO:0000313" key="2">
    <source>
        <dbReference type="Proteomes" id="UP000652761"/>
    </source>
</evidence>
<evidence type="ECO:0000313" key="1">
    <source>
        <dbReference type="EMBL" id="MQL72728.1"/>
    </source>
</evidence>
<name>A0A843TM12_COLES</name>
<sequence length="57" mass="6228">MLGLRVLREELGPESLKVPGMGLQGMDRLRAWASQPKIGYGGLIESASDTEDEILNE</sequence>
<proteinExistence type="predicted"/>
<keyword evidence="2" id="KW-1185">Reference proteome</keyword>
<comment type="caution">
    <text evidence="1">The sequence shown here is derived from an EMBL/GenBank/DDBJ whole genome shotgun (WGS) entry which is preliminary data.</text>
</comment>
<protein>
    <submittedName>
        <fullName evidence="1">Uncharacterized protein</fullName>
    </submittedName>
</protein>
<reference evidence="1" key="1">
    <citation type="submission" date="2017-07" db="EMBL/GenBank/DDBJ databases">
        <title>Taro Niue Genome Assembly and Annotation.</title>
        <authorList>
            <person name="Atibalentja N."/>
            <person name="Keating K."/>
            <person name="Fields C.J."/>
        </authorList>
    </citation>
    <scope>NUCLEOTIDE SEQUENCE</scope>
    <source>
        <strain evidence="1">Niue_2</strain>
        <tissue evidence="1">Leaf</tissue>
    </source>
</reference>
<accession>A0A843TM12</accession>
<organism evidence="1 2">
    <name type="scientific">Colocasia esculenta</name>
    <name type="common">Wild taro</name>
    <name type="synonym">Arum esculentum</name>
    <dbReference type="NCBI Taxonomy" id="4460"/>
    <lineage>
        <taxon>Eukaryota</taxon>
        <taxon>Viridiplantae</taxon>
        <taxon>Streptophyta</taxon>
        <taxon>Embryophyta</taxon>
        <taxon>Tracheophyta</taxon>
        <taxon>Spermatophyta</taxon>
        <taxon>Magnoliopsida</taxon>
        <taxon>Liliopsida</taxon>
        <taxon>Araceae</taxon>
        <taxon>Aroideae</taxon>
        <taxon>Colocasieae</taxon>
        <taxon>Colocasia</taxon>
    </lineage>
</organism>
<dbReference type="EMBL" id="NMUH01000141">
    <property type="protein sequence ID" value="MQL72728.1"/>
    <property type="molecule type" value="Genomic_DNA"/>
</dbReference>
<gene>
    <name evidence="1" type="ORF">Taro_005067</name>
</gene>
<dbReference type="Proteomes" id="UP000652761">
    <property type="component" value="Unassembled WGS sequence"/>
</dbReference>
<dbReference type="AlphaFoldDB" id="A0A843TM12"/>